<sequence length="317" mass="36870">MVLVMASNGFPHPENSPPPSAQPRIPENYMENGREYHGYRREKYLFPCDELEMDRMDIYHKFFSVARKDVLHSAPFTGPQVGRRILDVGTGTGIWAIDMQDRYPQSEVVGIDLTMIQPEMIPLNLRFIQMDFESPWYGMGLNSFDLIHMRMLCGSVSNWAELYAKAFNHLKPGVGHIENIEIDMYPRSRDQSIPANSPLIAWIHYLMEATAAFQRPLAYNEGTQELLERQGFVDIKHEVIEIPLNPWASDPHAKDIGRWYNLGLTQGVEALTMAPMTRMRRWPKEDVDRMIQEVKRDICSRKMHAFCYMHIWTARRP</sequence>
<dbReference type="KEGG" id="glz:GLAREA_11161"/>
<dbReference type="HOGENOM" id="CLU_010595_2_0_1"/>
<proteinExistence type="inferred from homology"/>
<dbReference type="Gene3D" id="3.40.50.150">
    <property type="entry name" value="Vaccinia Virus protein VP39"/>
    <property type="match status" value="1"/>
</dbReference>
<keyword evidence="3 10" id="KW-0808">Transferase</keyword>
<evidence type="ECO:0000256" key="9">
    <source>
        <dbReference type="ARBA" id="ARBA00047870"/>
    </source>
</evidence>
<dbReference type="eggNOG" id="ENOG502QQMC">
    <property type="taxonomic scope" value="Eukaryota"/>
</dbReference>
<dbReference type="GeneID" id="19470203"/>
<dbReference type="OMA" id="CDFYAPF"/>
<gene>
    <name evidence="10" type="ORF">GLAREA_11161</name>
</gene>
<dbReference type="GO" id="GO:0008168">
    <property type="term" value="F:methyltransferase activity"/>
    <property type="evidence" value="ECO:0007669"/>
    <property type="project" value="UniProtKB-KW"/>
</dbReference>
<dbReference type="PANTHER" id="PTHR43591">
    <property type="entry name" value="METHYLTRANSFERASE"/>
    <property type="match status" value="1"/>
</dbReference>
<evidence type="ECO:0000256" key="6">
    <source>
        <dbReference type="ARBA" id="ARBA00023163"/>
    </source>
</evidence>
<keyword evidence="2 10" id="KW-0489">Methyltransferase</keyword>
<dbReference type="InterPro" id="IPR029063">
    <property type="entry name" value="SAM-dependent_MTases_sf"/>
</dbReference>
<evidence type="ECO:0000313" key="11">
    <source>
        <dbReference type="Proteomes" id="UP000016922"/>
    </source>
</evidence>
<evidence type="ECO:0000256" key="8">
    <source>
        <dbReference type="ARBA" id="ARBA00038158"/>
    </source>
</evidence>
<evidence type="ECO:0000256" key="1">
    <source>
        <dbReference type="ARBA" id="ARBA00004123"/>
    </source>
</evidence>
<evidence type="ECO:0000313" key="10">
    <source>
        <dbReference type="EMBL" id="EPE35462.1"/>
    </source>
</evidence>
<evidence type="ECO:0000256" key="7">
    <source>
        <dbReference type="ARBA" id="ARBA00023242"/>
    </source>
</evidence>
<protein>
    <submittedName>
        <fullName evidence="10">S-adenosyl-L-methionine-dependent methyltransferase</fullName>
    </submittedName>
</protein>
<keyword evidence="7" id="KW-0539">Nucleus</keyword>
<dbReference type="GO" id="GO:0005634">
    <property type="term" value="C:nucleus"/>
    <property type="evidence" value="ECO:0007669"/>
    <property type="project" value="UniProtKB-SubCell"/>
</dbReference>
<organism evidence="10 11">
    <name type="scientific">Glarea lozoyensis (strain ATCC 20868 / MF5171)</name>
    <dbReference type="NCBI Taxonomy" id="1116229"/>
    <lineage>
        <taxon>Eukaryota</taxon>
        <taxon>Fungi</taxon>
        <taxon>Dikarya</taxon>
        <taxon>Ascomycota</taxon>
        <taxon>Pezizomycotina</taxon>
        <taxon>Leotiomycetes</taxon>
        <taxon>Helotiales</taxon>
        <taxon>Helotiaceae</taxon>
        <taxon>Glarea</taxon>
    </lineage>
</organism>
<dbReference type="PANTHER" id="PTHR43591:SF30">
    <property type="entry name" value="PROTEIN-METHIONINE METHYLTRANSFERASE LAEA"/>
    <property type="match status" value="1"/>
</dbReference>
<dbReference type="RefSeq" id="XP_008077541.1">
    <property type="nucleotide sequence ID" value="XM_008079350.1"/>
</dbReference>
<reference evidence="10 11" key="1">
    <citation type="journal article" date="2013" name="BMC Genomics">
        <title>Genomics-driven discovery of the pneumocandin biosynthetic gene cluster in the fungus Glarea lozoyensis.</title>
        <authorList>
            <person name="Chen L."/>
            <person name="Yue Q."/>
            <person name="Zhang X."/>
            <person name="Xiang M."/>
            <person name="Wang C."/>
            <person name="Li S."/>
            <person name="Che Y."/>
            <person name="Ortiz-Lopez F.J."/>
            <person name="Bills G.F."/>
            <person name="Liu X."/>
            <person name="An Z."/>
        </authorList>
    </citation>
    <scope>NUCLEOTIDE SEQUENCE [LARGE SCALE GENOMIC DNA]</scope>
    <source>
        <strain evidence="11">ATCC 20868 / MF5171</strain>
    </source>
</reference>
<dbReference type="AlphaFoldDB" id="S3DAH6"/>
<comment type="catalytic activity">
    <reaction evidence="9">
        <text>L-methionyl-[protein] + S-adenosyl-L-methionine = S-methyl-L-methionyl-[protein] + S-adenosyl-L-homocysteine</text>
        <dbReference type="Rhea" id="RHEA:60560"/>
        <dbReference type="Rhea" id="RHEA-COMP:12313"/>
        <dbReference type="Rhea" id="RHEA-COMP:15592"/>
        <dbReference type="ChEBI" id="CHEBI:16044"/>
        <dbReference type="ChEBI" id="CHEBI:57856"/>
        <dbReference type="ChEBI" id="CHEBI:59789"/>
        <dbReference type="ChEBI" id="CHEBI:142742"/>
    </reaction>
    <physiologicalReaction direction="left-to-right" evidence="9">
        <dbReference type="Rhea" id="RHEA:60561"/>
    </physiologicalReaction>
</comment>
<dbReference type="Pfam" id="PF13489">
    <property type="entry name" value="Methyltransf_23"/>
    <property type="match status" value="1"/>
</dbReference>
<comment type="similarity">
    <text evidence="8">Belongs to the methyltransferase superfamily. LaeA methyltransferase family.</text>
</comment>
<comment type="subcellular location">
    <subcellularLocation>
        <location evidence="1">Nucleus</location>
    </subcellularLocation>
</comment>
<dbReference type="CDD" id="cd02440">
    <property type="entry name" value="AdoMet_MTases"/>
    <property type="match status" value="1"/>
</dbReference>
<dbReference type="EMBL" id="KE145354">
    <property type="protein sequence ID" value="EPE35462.1"/>
    <property type="molecule type" value="Genomic_DNA"/>
</dbReference>
<accession>S3DAH6</accession>
<evidence type="ECO:0000256" key="2">
    <source>
        <dbReference type="ARBA" id="ARBA00022603"/>
    </source>
</evidence>
<dbReference type="GO" id="GO:0032259">
    <property type="term" value="P:methylation"/>
    <property type="evidence" value="ECO:0007669"/>
    <property type="project" value="UniProtKB-KW"/>
</dbReference>
<evidence type="ECO:0000256" key="3">
    <source>
        <dbReference type="ARBA" id="ARBA00022679"/>
    </source>
</evidence>
<evidence type="ECO:0000256" key="5">
    <source>
        <dbReference type="ARBA" id="ARBA00023015"/>
    </source>
</evidence>
<dbReference type="OrthoDB" id="2013972at2759"/>
<dbReference type="Proteomes" id="UP000016922">
    <property type="component" value="Unassembled WGS sequence"/>
</dbReference>
<keyword evidence="6" id="KW-0804">Transcription</keyword>
<keyword evidence="5" id="KW-0805">Transcription regulation</keyword>
<dbReference type="SUPFAM" id="SSF53335">
    <property type="entry name" value="S-adenosyl-L-methionine-dependent methyltransferases"/>
    <property type="match status" value="1"/>
</dbReference>
<keyword evidence="11" id="KW-1185">Reference proteome</keyword>
<keyword evidence="4" id="KW-0949">S-adenosyl-L-methionine</keyword>
<name>S3DAH6_GLAL2</name>
<evidence type="ECO:0000256" key="4">
    <source>
        <dbReference type="ARBA" id="ARBA00022691"/>
    </source>
</evidence>